<feature type="signal peptide" evidence="1">
    <location>
        <begin position="1"/>
        <end position="21"/>
    </location>
</feature>
<evidence type="ECO:0000313" key="2">
    <source>
        <dbReference type="EMBL" id="ALJ27856.1"/>
    </source>
</evidence>
<evidence type="ECO:0000313" key="3">
    <source>
        <dbReference type="Proteomes" id="UP000061010"/>
    </source>
</evidence>
<proteinExistence type="predicted"/>
<keyword evidence="3" id="KW-1185">Reference proteome</keyword>
<evidence type="ECO:0008006" key="4">
    <source>
        <dbReference type="Google" id="ProtNLM"/>
    </source>
</evidence>
<dbReference type="RefSeq" id="WP_162486399.1">
    <property type="nucleotide sequence ID" value="NZ_CP178915.1"/>
</dbReference>
<protein>
    <recommendedName>
        <fullName evidence="4">Lipoprotein</fullName>
    </recommendedName>
</protein>
<dbReference type="KEGG" id="sacz:AOT14_14580"/>
<sequence length="164" mass="17184" precursor="true">MKRAALAVAGVLVAMAGNAGACATNPPMTTPAPADAARAADIVAVIHVDHVARLTARERAETDRMFATADGGFFVPPAPSVRFTVNRLLKGEVPVDALVRNGPTSCEVVLQQGGDYVLFAMKPQARGDRIVPMNGTFRLDKTPNAATQLAAVESSLTHLDPNQP</sequence>
<accession>A0A0S1AYF4</accession>
<organism evidence="2 3">
    <name type="scientific">Stenotrophomonas acidaminiphila</name>
    <dbReference type="NCBI Taxonomy" id="128780"/>
    <lineage>
        <taxon>Bacteria</taxon>
        <taxon>Pseudomonadati</taxon>
        <taxon>Pseudomonadota</taxon>
        <taxon>Gammaproteobacteria</taxon>
        <taxon>Lysobacterales</taxon>
        <taxon>Lysobacteraceae</taxon>
        <taxon>Stenotrophomonas</taxon>
    </lineage>
</organism>
<keyword evidence="1" id="KW-0732">Signal</keyword>
<dbReference type="EMBL" id="CP012900">
    <property type="protein sequence ID" value="ALJ27856.1"/>
    <property type="molecule type" value="Genomic_DNA"/>
</dbReference>
<evidence type="ECO:0000256" key="1">
    <source>
        <dbReference type="SAM" id="SignalP"/>
    </source>
</evidence>
<dbReference type="AlphaFoldDB" id="A0A0S1AYF4"/>
<gene>
    <name evidence="2" type="ORF">AOT14_14580</name>
</gene>
<dbReference type="PATRIC" id="fig|128780.6.peg.1467"/>
<reference evidence="2 3" key="1">
    <citation type="journal article" date="2015" name="Genome Announc.">
        <title>Complete Genome Sequencing of Stenotrophomonas acidaminiphila ZAC14D2_NAIMI4_2, a Multidrug-Resistant Strain Isolated from Sediments of a Polluted River in Mexico, Uncovers New Antibiotic Resistance Genes and a Novel Class-II Lasso Peptide Biosynthesis Gene Cluster.</title>
        <authorList>
            <person name="Vinuesa P."/>
            <person name="Ochoa-Sanchez L.E."/>
        </authorList>
    </citation>
    <scope>NUCLEOTIDE SEQUENCE [LARGE SCALE GENOMIC DNA]</scope>
    <source>
        <strain evidence="2 3">ZAC14D2_NAIMI4_2</strain>
    </source>
</reference>
<dbReference type="Proteomes" id="UP000061010">
    <property type="component" value="Chromosome"/>
</dbReference>
<name>A0A0S1AYF4_9GAMM</name>
<feature type="chain" id="PRO_5006588575" description="Lipoprotein" evidence="1">
    <location>
        <begin position="22"/>
        <end position="164"/>
    </location>
</feature>